<reference evidence="2 3" key="1">
    <citation type="submission" date="2023-12" db="EMBL/GenBank/DDBJ databases">
        <title>Sinomonas terricola sp. nov, isolated from litchi orchard soil in Guangdong, PR China.</title>
        <authorList>
            <person name="Jiaxin W."/>
            <person name="Yang Z."/>
            <person name="Honghui Z."/>
        </authorList>
    </citation>
    <scope>NUCLEOTIDE SEQUENCE [LARGE SCALE GENOMIC DNA]</scope>
    <source>
        <strain evidence="2 3">JGH33</strain>
    </source>
</reference>
<evidence type="ECO:0000313" key="2">
    <source>
        <dbReference type="EMBL" id="MEA5455152.1"/>
    </source>
</evidence>
<keyword evidence="3" id="KW-1185">Reference proteome</keyword>
<protein>
    <submittedName>
        <fullName evidence="2">LamG-like jellyroll fold domain-containing protein</fullName>
    </submittedName>
</protein>
<sequence>MGIPGRRPRRLSRRAIALLLGLGLMCAALGVPLAFWAEGGRWFDVTTPSMGQHAPVGSLVLTRPVAALGDLRAGDVVAYREAETGRTIVHRVVSIAAESATTRGDINGSADPQPVRLGQILGREVAVVDGGGWAARGVPILAAASIVVALVGLRVGDRLARRACWVAGESLAVAATLLVLRPLVGVQEVLRMPEGDGLAMTFVSTGILPIRVSSESGAFVDLAEGQVGTVHSTARHADGSFVFVPSARVDWLGWAVMAAVVLAPLVLMLVWAGRDAARSTAQGGPGAPVQVPALTSAGVVLVLVPALACLPAIEPRAGADFRATLADSANSAGSRTFFTCRAAAQGTASPLVAYAMGTSGSTESDLSGHAYTGAYSTWVTGLIMVSASVTPTASHGCQRDTPSASVPFGGLLPLCLDTPDASVQTNPSVFSIEAWFSTTATSNGKIIGFSSSHGIGGAQADRHIYIDPAGRLVFGVNPGTAQIASSPAGTSYADGRWHHVVATLSAAGMMLYADGALVGSNAGTTSAQPTTGYWEVGCGPTANLLTAGGLASFLLPSFFTGSLQYAAVYSTALSAAQVTEHYLAGAP</sequence>
<organism evidence="2 3">
    <name type="scientific">Sinomonas terricola</name>
    <dbReference type="NCBI Taxonomy" id="3110330"/>
    <lineage>
        <taxon>Bacteria</taxon>
        <taxon>Bacillati</taxon>
        <taxon>Actinomycetota</taxon>
        <taxon>Actinomycetes</taxon>
        <taxon>Micrococcales</taxon>
        <taxon>Micrococcaceae</taxon>
        <taxon>Sinomonas</taxon>
    </lineage>
</organism>
<dbReference type="RefSeq" id="WP_323279011.1">
    <property type="nucleotide sequence ID" value="NZ_JAYGGQ010000007.1"/>
</dbReference>
<keyword evidence="1" id="KW-0812">Transmembrane</keyword>
<evidence type="ECO:0000256" key="1">
    <source>
        <dbReference type="SAM" id="Phobius"/>
    </source>
</evidence>
<gene>
    <name evidence="2" type="ORF">SPF06_10510</name>
</gene>
<feature type="transmembrane region" description="Helical" evidence="1">
    <location>
        <begin position="293"/>
        <end position="313"/>
    </location>
</feature>
<evidence type="ECO:0000313" key="3">
    <source>
        <dbReference type="Proteomes" id="UP001304769"/>
    </source>
</evidence>
<feature type="transmembrane region" description="Helical" evidence="1">
    <location>
        <begin position="165"/>
        <end position="184"/>
    </location>
</feature>
<accession>A0ABU5T663</accession>
<dbReference type="InterPro" id="IPR013320">
    <property type="entry name" value="ConA-like_dom_sf"/>
</dbReference>
<keyword evidence="1" id="KW-1133">Transmembrane helix</keyword>
<keyword evidence="1" id="KW-0472">Membrane</keyword>
<name>A0ABU5T663_9MICC</name>
<dbReference type="CDD" id="cd06530">
    <property type="entry name" value="S26_SPase_I"/>
    <property type="match status" value="1"/>
</dbReference>
<feature type="transmembrane region" description="Helical" evidence="1">
    <location>
        <begin position="251"/>
        <end position="272"/>
    </location>
</feature>
<dbReference type="SUPFAM" id="SSF49899">
    <property type="entry name" value="Concanavalin A-like lectins/glucanases"/>
    <property type="match status" value="1"/>
</dbReference>
<feature type="transmembrane region" description="Helical" evidence="1">
    <location>
        <begin position="133"/>
        <end position="153"/>
    </location>
</feature>
<dbReference type="EMBL" id="JAYGGQ010000007">
    <property type="protein sequence ID" value="MEA5455152.1"/>
    <property type="molecule type" value="Genomic_DNA"/>
</dbReference>
<proteinExistence type="predicted"/>
<dbReference type="Gene3D" id="2.60.120.200">
    <property type="match status" value="1"/>
</dbReference>
<dbReference type="InterPro" id="IPR019533">
    <property type="entry name" value="Peptidase_S26"/>
</dbReference>
<dbReference type="Pfam" id="PF13385">
    <property type="entry name" value="Laminin_G_3"/>
    <property type="match status" value="1"/>
</dbReference>
<dbReference type="Proteomes" id="UP001304769">
    <property type="component" value="Unassembled WGS sequence"/>
</dbReference>
<comment type="caution">
    <text evidence="2">The sequence shown here is derived from an EMBL/GenBank/DDBJ whole genome shotgun (WGS) entry which is preliminary data.</text>
</comment>